<dbReference type="EMBL" id="CP015780">
    <property type="protein sequence ID" value="APS99796.1"/>
    <property type="molecule type" value="Genomic_DNA"/>
</dbReference>
<reference evidence="10 11" key="1">
    <citation type="journal article" date="2016" name="PLoS ONE">
        <title>Whole Genome Sequence and Comparative Genomics of the Novel Lyme Borreliosis Causing Pathogen, Borrelia mayonii.</title>
        <authorList>
            <person name="Kingry L.C."/>
            <person name="Batra D."/>
            <person name="Replogle A."/>
            <person name="Rowe L.A."/>
            <person name="Pritt B.S."/>
            <person name="Petersen J.M."/>
        </authorList>
    </citation>
    <scope>NUCLEOTIDE SEQUENCE [LARGE SCALE GENOMIC DNA]</scope>
    <source>
        <strain evidence="10 11">MN14-1420</strain>
    </source>
</reference>
<dbReference type="GO" id="GO:0022625">
    <property type="term" value="C:cytosolic large ribosomal subunit"/>
    <property type="evidence" value="ECO:0007669"/>
    <property type="project" value="UniProtKB-UniRule"/>
</dbReference>
<keyword evidence="3 6" id="KW-0694">RNA-binding</keyword>
<dbReference type="GO" id="GO:0002181">
    <property type="term" value="P:cytoplasmic translation"/>
    <property type="evidence" value="ECO:0007669"/>
    <property type="project" value="TreeGrafter"/>
</dbReference>
<evidence type="ECO:0000256" key="7">
    <source>
        <dbReference type="RuleBase" id="RU003869"/>
    </source>
</evidence>
<comment type="function">
    <text evidence="6 8">This protein binds to the 23S rRNA, and is important in its secondary structure. It is located near the subunit interface in the base of the L7/L12 stalk, and near the tRNA binding site of the peptidyltransferase center.</text>
</comment>
<dbReference type="PANTHER" id="PTHR11655:SF14">
    <property type="entry name" value="LARGE RIBOSOMAL SUBUNIT PROTEIN UL6M"/>
    <property type="match status" value="1"/>
</dbReference>
<dbReference type="GO" id="GO:0003735">
    <property type="term" value="F:structural constituent of ribosome"/>
    <property type="evidence" value="ECO:0007669"/>
    <property type="project" value="UniProtKB-UniRule"/>
</dbReference>
<evidence type="ECO:0000256" key="6">
    <source>
        <dbReference type="HAMAP-Rule" id="MF_01365"/>
    </source>
</evidence>
<dbReference type="HAMAP" id="MF_01365_B">
    <property type="entry name" value="Ribosomal_uL6_B"/>
    <property type="match status" value="1"/>
</dbReference>
<dbReference type="PIRSF" id="PIRSF002162">
    <property type="entry name" value="Ribosomal_L6"/>
    <property type="match status" value="1"/>
</dbReference>
<dbReference type="SUPFAM" id="SSF56053">
    <property type="entry name" value="Ribosomal protein L6"/>
    <property type="match status" value="2"/>
</dbReference>
<proteinExistence type="inferred from homology"/>
<evidence type="ECO:0000256" key="3">
    <source>
        <dbReference type="ARBA" id="ARBA00022884"/>
    </source>
</evidence>
<dbReference type="PROSITE" id="PS00525">
    <property type="entry name" value="RIBOSOMAL_L6_1"/>
    <property type="match status" value="1"/>
</dbReference>
<dbReference type="InterPro" id="IPR002358">
    <property type="entry name" value="Ribosomal_uL6_CS"/>
</dbReference>
<gene>
    <name evidence="6" type="primary">rplF</name>
    <name evidence="10" type="ORF">Bmayo_02470</name>
</gene>
<organism evidence="10 11">
    <name type="scientific">Borreliella mayonii</name>
    <dbReference type="NCBI Taxonomy" id="1674146"/>
    <lineage>
        <taxon>Bacteria</taxon>
        <taxon>Pseudomonadati</taxon>
        <taxon>Spirochaetota</taxon>
        <taxon>Spirochaetia</taxon>
        <taxon>Spirochaetales</taxon>
        <taxon>Borreliaceae</taxon>
        <taxon>Borreliella</taxon>
    </lineage>
</organism>
<evidence type="ECO:0000313" key="10">
    <source>
        <dbReference type="EMBL" id="APS99796.1"/>
    </source>
</evidence>
<dbReference type="Gene3D" id="3.90.930.12">
    <property type="entry name" value="Ribosomal protein L6, alpha-beta domain"/>
    <property type="match status" value="2"/>
</dbReference>
<evidence type="ECO:0000256" key="1">
    <source>
        <dbReference type="ARBA" id="ARBA00009356"/>
    </source>
</evidence>
<keyword evidence="5 6" id="KW-0687">Ribonucleoprotein</keyword>
<comment type="similarity">
    <text evidence="1 6 7">Belongs to the universal ribosomal protein uL6 family.</text>
</comment>
<comment type="subunit">
    <text evidence="6">Part of the 50S ribosomal subunit.</text>
</comment>
<evidence type="ECO:0000259" key="9">
    <source>
        <dbReference type="Pfam" id="PF00347"/>
    </source>
</evidence>
<dbReference type="AlphaFoldDB" id="A0AAC9KVV1"/>
<evidence type="ECO:0000313" key="11">
    <source>
        <dbReference type="Proteomes" id="UP000185516"/>
    </source>
</evidence>
<dbReference type="InterPro" id="IPR020040">
    <property type="entry name" value="Ribosomal_uL6_a/b-dom"/>
</dbReference>
<dbReference type="KEGG" id="bmay:A7X70_02470"/>
<evidence type="ECO:0000256" key="5">
    <source>
        <dbReference type="ARBA" id="ARBA00023274"/>
    </source>
</evidence>
<dbReference type="Pfam" id="PF00347">
    <property type="entry name" value="Ribosomal_L6"/>
    <property type="match status" value="2"/>
</dbReference>
<name>A0AAC9KVV1_9SPIR</name>
<evidence type="ECO:0000256" key="8">
    <source>
        <dbReference type="RuleBase" id="RU003870"/>
    </source>
</evidence>
<dbReference type="InterPro" id="IPR036789">
    <property type="entry name" value="Ribosomal_uL6-like_a/b-dom_sf"/>
</dbReference>
<evidence type="ECO:0000256" key="2">
    <source>
        <dbReference type="ARBA" id="ARBA00022730"/>
    </source>
</evidence>
<protein>
    <recommendedName>
        <fullName evidence="6">Large ribosomal subunit protein uL6</fullName>
    </recommendedName>
</protein>
<keyword evidence="2 6" id="KW-0699">rRNA-binding</keyword>
<feature type="domain" description="Large ribosomal subunit protein uL6 alpha-beta" evidence="9">
    <location>
        <begin position="91"/>
        <end position="164"/>
    </location>
</feature>
<dbReference type="PANTHER" id="PTHR11655">
    <property type="entry name" value="60S/50S RIBOSOMAL PROTEIN L6/L9"/>
    <property type="match status" value="1"/>
</dbReference>
<dbReference type="PRINTS" id="PR00059">
    <property type="entry name" value="RIBOSOMALL6"/>
</dbReference>
<keyword evidence="11" id="KW-1185">Reference proteome</keyword>
<dbReference type="Proteomes" id="UP000185516">
    <property type="component" value="Chromosome"/>
</dbReference>
<sequence>MSRIGRLPIKIPDAVKVDVKDNLVIVEGIKGRLVQDIKDSINVKVENGSVIVDRAFNDKKSKAYHGLYRSLIFNMVKGVTEGFSKSLTINGIGYRVEQQGNSLFLSLGYSTQFEYVIPDGISVKLDGNTKISVEGIDKFKVGQVAAEIRSLKKPEPYKGKGIKYDNEVIRRKVGKSGVKK</sequence>
<dbReference type="GO" id="GO:0019843">
    <property type="term" value="F:rRNA binding"/>
    <property type="evidence" value="ECO:0007669"/>
    <property type="project" value="UniProtKB-UniRule"/>
</dbReference>
<dbReference type="FunFam" id="3.90.930.12:FF:000002">
    <property type="entry name" value="50S ribosomal protein L6"/>
    <property type="match status" value="1"/>
</dbReference>
<dbReference type="InterPro" id="IPR000702">
    <property type="entry name" value="Ribosomal_uL6-like"/>
</dbReference>
<keyword evidence="4 6" id="KW-0689">Ribosomal protein</keyword>
<dbReference type="RefSeq" id="WP_075552166.1">
    <property type="nucleotide sequence ID" value="NZ_CP015780.1"/>
</dbReference>
<accession>A0AAC9KVV1</accession>
<feature type="domain" description="Large ribosomal subunit protein uL6 alpha-beta" evidence="9">
    <location>
        <begin position="11"/>
        <end position="82"/>
    </location>
</feature>
<dbReference type="InterPro" id="IPR019906">
    <property type="entry name" value="Ribosomal_uL6_bac-type"/>
</dbReference>
<evidence type="ECO:0000256" key="4">
    <source>
        <dbReference type="ARBA" id="ARBA00022980"/>
    </source>
</evidence>
<dbReference type="FunFam" id="3.90.930.12:FF:000001">
    <property type="entry name" value="50S ribosomal protein L6"/>
    <property type="match status" value="1"/>
</dbReference>
<dbReference type="NCBIfam" id="TIGR03654">
    <property type="entry name" value="L6_bact"/>
    <property type="match status" value="1"/>
</dbReference>